<keyword evidence="14" id="KW-1185">Reference proteome</keyword>
<dbReference type="Pfam" id="PF00676">
    <property type="entry name" value="E1_dh"/>
    <property type="match status" value="1"/>
</dbReference>
<dbReference type="InterPro" id="IPR017596">
    <property type="entry name" value="PdhA/BkdA"/>
</dbReference>
<dbReference type="CDD" id="cd02000">
    <property type="entry name" value="TPP_E1_PDC_ADC_BCADC"/>
    <property type="match status" value="1"/>
</dbReference>
<dbReference type="HOGENOM" id="CLU_029393_1_0_9"/>
<evidence type="ECO:0000256" key="8">
    <source>
        <dbReference type="ARBA" id="ARBA00025211"/>
    </source>
</evidence>
<dbReference type="FunFam" id="3.40.50.970:FF:000023">
    <property type="entry name" value="Pyruvate dehydrogenase E1 component subunit alpha"/>
    <property type="match status" value="1"/>
</dbReference>
<keyword evidence="7 10" id="KW-0670">Pyruvate</keyword>
<dbReference type="STRING" id="1508404.JMA_15210"/>
<comment type="cofactor">
    <cofactor evidence="1 10">
        <name>thiamine diphosphate</name>
        <dbReference type="ChEBI" id="CHEBI:58937"/>
    </cofactor>
</comment>
<dbReference type="SUPFAM" id="SSF52518">
    <property type="entry name" value="Thiamin diphosphate-binding fold (THDP-binding)"/>
    <property type="match status" value="1"/>
</dbReference>
<evidence type="ECO:0000256" key="10">
    <source>
        <dbReference type="RuleBase" id="RU366007"/>
    </source>
</evidence>
<evidence type="ECO:0000256" key="3">
    <source>
        <dbReference type="ARBA" id="ARBA00012281"/>
    </source>
</evidence>
<dbReference type="EMBL" id="CP009416">
    <property type="protein sequence ID" value="AJD90838.1"/>
    <property type="molecule type" value="Genomic_DNA"/>
</dbReference>
<evidence type="ECO:0000313" key="14">
    <source>
        <dbReference type="Proteomes" id="UP000031449"/>
    </source>
</evidence>
<dbReference type="GO" id="GO:0004739">
    <property type="term" value="F:pyruvate dehydrogenase (acetyl-transferring) activity"/>
    <property type="evidence" value="ECO:0007669"/>
    <property type="project" value="UniProtKB-UniRule"/>
</dbReference>
<organism evidence="13 14">
    <name type="scientific">Jeotgalibacillus malaysiensis</name>
    <dbReference type="NCBI Taxonomy" id="1508404"/>
    <lineage>
        <taxon>Bacteria</taxon>
        <taxon>Bacillati</taxon>
        <taxon>Bacillota</taxon>
        <taxon>Bacilli</taxon>
        <taxon>Bacillales</taxon>
        <taxon>Caryophanaceae</taxon>
        <taxon>Jeotgalibacillus</taxon>
    </lineage>
</organism>
<dbReference type="InterPro" id="IPR001017">
    <property type="entry name" value="DH_E1"/>
</dbReference>
<evidence type="ECO:0000256" key="9">
    <source>
        <dbReference type="ARBA" id="ARBA00051231"/>
    </source>
</evidence>
<sequence>MASKKKTPFDAVKVLEQIEDKFEMFQILNEEGKVVNEDAMPDLSDEQLQELMSRMVYTRILDQRSISLNRQGRLGFYAPTAGQEASQIASHYALEKEDWVVPGYRDVPQIIWHGLPLAQAFLFSRGHFQGNNSPEGVNVLPPQIIIGAQYVQTAGIALGLKKRGKDTVAITYTGDGGSSQGDFYEGINFAGSYNAPAIFVVQNNQFAISTPRDKQTKGKTIAQKAVSAGIPGILVDGMDPLAVYAVTKEARNRAVAGEGPTLIETLCYRYGPHTMAGDDPTRYRTDDMDTEWEKKDPLVRFRKFLEEKDLWNEEKENEVIEKAKEEIKAAIKEADDTPKQKVTDLMEIMYEEMPYNLNEQYEIYKEKESK</sequence>
<dbReference type="Proteomes" id="UP000031449">
    <property type="component" value="Chromosome"/>
</dbReference>
<dbReference type="NCBIfam" id="TIGR03181">
    <property type="entry name" value="PDH_E1_alph_x"/>
    <property type="match status" value="1"/>
</dbReference>
<evidence type="ECO:0000256" key="5">
    <source>
        <dbReference type="ARBA" id="ARBA00023002"/>
    </source>
</evidence>
<dbReference type="GO" id="GO:0009083">
    <property type="term" value="P:branched-chain amino acid catabolic process"/>
    <property type="evidence" value="ECO:0007669"/>
    <property type="project" value="TreeGrafter"/>
</dbReference>
<dbReference type="PANTHER" id="PTHR43380">
    <property type="entry name" value="2-OXOISOVALERATE DEHYDROGENASE SUBUNIT ALPHA, MITOCHONDRIAL"/>
    <property type="match status" value="1"/>
</dbReference>
<accession>A0A0B5AQQ6</accession>
<evidence type="ECO:0000256" key="2">
    <source>
        <dbReference type="ARBA" id="ARBA00011870"/>
    </source>
</evidence>
<keyword evidence="11" id="KW-0175">Coiled coil</keyword>
<comment type="function">
    <text evidence="8 10">The pyruvate dehydrogenase complex catalyzes the overall conversion of pyruvate to acetyl-CoA and CO(2). It contains multiple copies of three enzymatic components: pyruvate dehydrogenase (E1), dihydrolipoamide acetyltransferase (E2) and lipoamide dehydrogenase (E3).</text>
</comment>
<name>A0A0B5AQQ6_9BACL</name>
<dbReference type="EC" id="1.2.4.1" evidence="3 10"/>
<reference evidence="13 14" key="1">
    <citation type="submission" date="2014-08" db="EMBL/GenBank/DDBJ databases">
        <title>Complete genome of a marine bacteria Jeotgalibacillus malaysiensis.</title>
        <authorList>
            <person name="Yaakop A.S."/>
            <person name="Chan K.-G."/>
            <person name="Goh K.M."/>
        </authorList>
    </citation>
    <scope>NUCLEOTIDE SEQUENCE [LARGE SCALE GENOMIC DNA]</scope>
    <source>
        <strain evidence="13 14">D5</strain>
    </source>
</reference>
<comment type="subunit">
    <text evidence="2 10">Heterodimer of an alpha and a beta chain.</text>
</comment>
<evidence type="ECO:0000256" key="1">
    <source>
        <dbReference type="ARBA" id="ARBA00001964"/>
    </source>
</evidence>
<proteinExistence type="predicted"/>
<gene>
    <name evidence="13" type="ORF">JMA_15210</name>
</gene>
<evidence type="ECO:0000313" key="13">
    <source>
        <dbReference type="EMBL" id="AJD90838.1"/>
    </source>
</evidence>
<dbReference type="InterPro" id="IPR029061">
    <property type="entry name" value="THDP-binding"/>
</dbReference>
<evidence type="ECO:0000256" key="4">
    <source>
        <dbReference type="ARBA" id="ARBA00014159"/>
    </source>
</evidence>
<comment type="catalytic activity">
    <reaction evidence="9 10">
        <text>N(6)-[(R)-lipoyl]-L-lysyl-[protein] + pyruvate + H(+) = N(6)-[(R)-S(8)-acetyldihydrolipoyl]-L-lysyl-[protein] + CO2</text>
        <dbReference type="Rhea" id="RHEA:19189"/>
        <dbReference type="Rhea" id="RHEA-COMP:10474"/>
        <dbReference type="Rhea" id="RHEA-COMP:10478"/>
        <dbReference type="ChEBI" id="CHEBI:15361"/>
        <dbReference type="ChEBI" id="CHEBI:15378"/>
        <dbReference type="ChEBI" id="CHEBI:16526"/>
        <dbReference type="ChEBI" id="CHEBI:83099"/>
        <dbReference type="ChEBI" id="CHEBI:83111"/>
        <dbReference type="EC" id="1.2.4.1"/>
    </reaction>
</comment>
<evidence type="ECO:0000259" key="12">
    <source>
        <dbReference type="Pfam" id="PF00676"/>
    </source>
</evidence>
<evidence type="ECO:0000256" key="6">
    <source>
        <dbReference type="ARBA" id="ARBA00023052"/>
    </source>
</evidence>
<evidence type="ECO:0000256" key="11">
    <source>
        <dbReference type="SAM" id="Coils"/>
    </source>
</evidence>
<dbReference type="BioCyc" id="JESP1508404:G14D9-10776-MONOMER"/>
<dbReference type="OrthoDB" id="9766715at2"/>
<dbReference type="Gene3D" id="3.40.50.970">
    <property type="match status" value="1"/>
</dbReference>
<dbReference type="KEGG" id="jeo:JMA_15210"/>
<dbReference type="InterPro" id="IPR050771">
    <property type="entry name" value="Alpha-ketoacid_DH_E1_comp"/>
</dbReference>
<protein>
    <recommendedName>
        <fullName evidence="4 10">Pyruvate dehydrogenase E1 component subunit alpha</fullName>
        <ecNumber evidence="3 10">1.2.4.1</ecNumber>
    </recommendedName>
</protein>
<keyword evidence="6 10" id="KW-0786">Thiamine pyrophosphate</keyword>
<evidence type="ECO:0000256" key="7">
    <source>
        <dbReference type="ARBA" id="ARBA00023317"/>
    </source>
</evidence>
<feature type="domain" description="Dehydrogenase E1 component" evidence="12">
    <location>
        <begin position="53"/>
        <end position="342"/>
    </location>
</feature>
<keyword evidence="5 10" id="KW-0560">Oxidoreductase</keyword>
<feature type="coiled-coil region" evidence="11">
    <location>
        <begin position="310"/>
        <end position="340"/>
    </location>
</feature>
<dbReference type="AlphaFoldDB" id="A0A0B5AQQ6"/>
<dbReference type="PANTHER" id="PTHR43380:SF1">
    <property type="entry name" value="2-OXOISOVALERATE DEHYDROGENASE SUBUNIT ALPHA, MITOCHONDRIAL"/>
    <property type="match status" value="1"/>
</dbReference>